<dbReference type="PROSITE" id="PS50950">
    <property type="entry name" value="ZF_THAP"/>
    <property type="match status" value="1"/>
</dbReference>
<dbReference type="GO" id="GO:0003677">
    <property type="term" value="F:DNA binding"/>
    <property type="evidence" value="ECO:0007669"/>
    <property type="project" value="UniProtKB-UniRule"/>
</dbReference>
<dbReference type="AlphaFoldDB" id="A0ABD1F466"/>
<dbReference type="PANTHER" id="PTHR46927:SF3">
    <property type="entry name" value="THAP-TYPE DOMAIN-CONTAINING PROTEIN"/>
    <property type="match status" value="1"/>
</dbReference>
<keyword evidence="4 5" id="KW-0238">DNA-binding</keyword>
<evidence type="ECO:0000256" key="2">
    <source>
        <dbReference type="ARBA" id="ARBA00022771"/>
    </source>
</evidence>
<keyword evidence="6" id="KW-0175">Coiled coil</keyword>
<evidence type="ECO:0000256" key="1">
    <source>
        <dbReference type="ARBA" id="ARBA00022723"/>
    </source>
</evidence>
<evidence type="ECO:0000256" key="3">
    <source>
        <dbReference type="ARBA" id="ARBA00022833"/>
    </source>
</evidence>
<dbReference type="InterPro" id="IPR006612">
    <property type="entry name" value="THAP_Znf"/>
</dbReference>
<evidence type="ECO:0000259" key="7">
    <source>
        <dbReference type="PROSITE" id="PS50950"/>
    </source>
</evidence>
<evidence type="ECO:0000313" key="8">
    <source>
        <dbReference type="EMBL" id="KAL1510060.1"/>
    </source>
</evidence>
<keyword evidence="9" id="KW-1185">Reference proteome</keyword>
<sequence>MPGYAVYGCKSYSRKTKGTDIRYYGFPKQSDICAKWIAACRRKDKFNTKNAYVCSLYFNETSFQTNLKHELLNYTPKNNRNLKEDTIPVFITNNVAPPPVNPVEITNPNENARSKRLRKRKIQDEVTNILSCKRSTIDFQEHQDNNAFDNVSNLGNQTFLSSKEDEITSLKSQLLEMELKITDLQKQNQLLVTERNETIAKLKDMENTIPEKIT</sequence>
<keyword evidence="2 5" id="KW-0863">Zinc-finger</keyword>
<evidence type="ECO:0000313" key="9">
    <source>
        <dbReference type="Proteomes" id="UP001566132"/>
    </source>
</evidence>
<evidence type="ECO:0000256" key="4">
    <source>
        <dbReference type="ARBA" id="ARBA00023125"/>
    </source>
</evidence>
<reference evidence="8 9" key="1">
    <citation type="submission" date="2024-05" db="EMBL/GenBank/DDBJ databases">
        <title>Genetic variation in Jamaican populations of the coffee berry borer (Hypothenemus hampei).</title>
        <authorList>
            <person name="Errbii M."/>
            <person name="Myrie A."/>
        </authorList>
    </citation>
    <scope>NUCLEOTIDE SEQUENCE [LARGE SCALE GENOMIC DNA]</scope>
    <source>
        <strain evidence="8">JA-Hopewell-2020-01-JO</strain>
        <tissue evidence="8">Whole body</tissue>
    </source>
</reference>
<dbReference type="SUPFAM" id="SSF57716">
    <property type="entry name" value="Glucocorticoid receptor-like (DNA-binding domain)"/>
    <property type="match status" value="1"/>
</dbReference>
<accession>A0ABD1F466</accession>
<dbReference type="GO" id="GO:0008270">
    <property type="term" value="F:zinc ion binding"/>
    <property type="evidence" value="ECO:0007669"/>
    <property type="project" value="UniProtKB-KW"/>
</dbReference>
<proteinExistence type="predicted"/>
<organism evidence="8 9">
    <name type="scientific">Hypothenemus hampei</name>
    <name type="common">Coffee berry borer</name>
    <dbReference type="NCBI Taxonomy" id="57062"/>
    <lineage>
        <taxon>Eukaryota</taxon>
        <taxon>Metazoa</taxon>
        <taxon>Ecdysozoa</taxon>
        <taxon>Arthropoda</taxon>
        <taxon>Hexapoda</taxon>
        <taxon>Insecta</taxon>
        <taxon>Pterygota</taxon>
        <taxon>Neoptera</taxon>
        <taxon>Endopterygota</taxon>
        <taxon>Coleoptera</taxon>
        <taxon>Polyphaga</taxon>
        <taxon>Cucujiformia</taxon>
        <taxon>Curculionidae</taxon>
        <taxon>Scolytinae</taxon>
        <taxon>Hypothenemus</taxon>
    </lineage>
</organism>
<evidence type="ECO:0000256" key="6">
    <source>
        <dbReference type="SAM" id="Coils"/>
    </source>
</evidence>
<dbReference type="EMBL" id="JBDJPC010000003">
    <property type="protein sequence ID" value="KAL1510060.1"/>
    <property type="molecule type" value="Genomic_DNA"/>
</dbReference>
<feature type="coiled-coil region" evidence="6">
    <location>
        <begin position="160"/>
        <end position="194"/>
    </location>
</feature>
<dbReference type="Proteomes" id="UP001566132">
    <property type="component" value="Unassembled WGS sequence"/>
</dbReference>
<dbReference type="Pfam" id="PF05485">
    <property type="entry name" value="THAP"/>
    <property type="match status" value="1"/>
</dbReference>
<comment type="caution">
    <text evidence="8">The sequence shown here is derived from an EMBL/GenBank/DDBJ whole genome shotgun (WGS) entry which is preliminary data.</text>
</comment>
<keyword evidence="3" id="KW-0862">Zinc</keyword>
<dbReference type="InterPro" id="IPR052224">
    <property type="entry name" value="THAP_domain_protein"/>
</dbReference>
<name>A0ABD1F466_HYPHA</name>
<keyword evidence="1" id="KW-0479">Metal-binding</keyword>
<feature type="domain" description="THAP-type" evidence="7">
    <location>
        <begin position="1"/>
        <end position="91"/>
    </location>
</feature>
<protein>
    <recommendedName>
        <fullName evidence="7">THAP-type domain-containing protein</fullName>
    </recommendedName>
</protein>
<gene>
    <name evidence="8" type="ORF">ABEB36_004715</name>
</gene>
<evidence type="ECO:0000256" key="5">
    <source>
        <dbReference type="PROSITE-ProRule" id="PRU00309"/>
    </source>
</evidence>
<dbReference type="PANTHER" id="PTHR46927">
    <property type="entry name" value="AGAP005574-PA"/>
    <property type="match status" value="1"/>
</dbReference>